<dbReference type="PIRSF" id="PIRSF004486">
    <property type="entry name" value="MraW"/>
    <property type="match status" value="1"/>
</dbReference>
<dbReference type="NCBIfam" id="TIGR00006">
    <property type="entry name" value="16S rRNA (cytosine(1402)-N(4))-methyltransferase RsmH"/>
    <property type="match status" value="1"/>
</dbReference>
<evidence type="ECO:0000256" key="1">
    <source>
        <dbReference type="ARBA" id="ARBA00010396"/>
    </source>
</evidence>
<feature type="binding site" evidence="6">
    <location>
        <position position="96"/>
    </location>
    <ligand>
        <name>S-adenosyl-L-methionine</name>
        <dbReference type="ChEBI" id="CHEBI:59789"/>
    </ligand>
</feature>
<dbReference type="Pfam" id="PF01795">
    <property type="entry name" value="Methyltransf_5"/>
    <property type="match status" value="1"/>
</dbReference>
<dbReference type="SUPFAM" id="SSF81799">
    <property type="entry name" value="Putative methyltransferase TM0872, insert domain"/>
    <property type="match status" value="1"/>
</dbReference>
<dbReference type="HAMAP" id="MF_01007">
    <property type="entry name" value="16SrRNA_methyltr_H"/>
    <property type="match status" value="1"/>
</dbReference>
<dbReference type="OrthoDB" id="9806637at2"/>
<dbReference type="InterPro" id="IPR002903">
    <property type="entry name" value="RsmH"/>
</dbReference>
<dbReference type="AlphaFoldDB" id="A0A399T421"/>
<proteinExistence type="inferred from homology"/>
<keyword evidence="3 6" id="KW-0489">Methyltransferase</keyword>
<dbReference type="GO" id="GO:0005737">
    <property type="term" value="C:cytoplasm"/>
    <property type="evidence" value="ECO:0007669"/>
    <property type="project" value="UniProtKB-SubCell"/>
</dbReference>
<dbReference type="PANTHER" id="PTHR11265">
    <property type="entry name" value="S-ADENOSYL-METHYLTRANSFERASE MRAW"/>
    <property type="match status" value="1"/>
</dbReference>
<comment type="caution">
    <text evidence="7">The sequence shown here is derived from an EMBL/GenBank/DDBJ whole genome shotgun (WGS) entry which is preliminary data.</text>
</comment>
<keyword evidence="8" id="KW-1185">Reference proteome</keyword>
<dbReference type="GO" id="GO:0071424">
    <property type="term" value="F:rRNA (cytosine-N4-)-methyltransferase activity"/>
    <property type="evidence" value="ECO:0007669"/>
    <property type="project" value="UniProtKB-UniRule"/>
</dbReference>
<evidence type="ECO:0000313" key="7">
    <source>
        <dbReference type="EMBL" id="RIJ49522.1"/>
    </source>
</evidence>
<comment type="similarity">
    <text evidence="1 6">Belongs to the methyltransferase superfamily. RsmH family.</text>
</comment>
<feature type="binding site" evidence="6">
    <location>
        <position position="75"/>
    </location>
    <ligand>
        <name>S-adenosyl-L-methionine</name>
        <dbReference type="ChEBI" id="CHEBI:59789"/>
    </ligand>
</feature>
<dbReference type="Gene3D" id="1.10.150.170">
    <property type="entry name" value="Putative methyltransferase TM0872, insert domain"/>
    <property type="match status" value="1"/>
</dbReference>
<accession>A0A399T421</accession>
<keyword evidence="2 6" id="KW-0698">rRNA processing</keyword>
<feature type="binding site" evidence="6">
    <location>
        <position position="53"/>
    </location>
    <ligand>
        <name>S-adenosyl-L-methionine</name>
        <dbReference type="ChEBI" id="CHEBI:59789"/>
    </ligand>
</feature>
<dbReference type="PANTHER" id="PTHR11265:SF0">
    <property type="entry name" value="12S RRNA N4-METHYLCYTIDINE METHYLTRANSFERASE"/>
    <property type="match status" value="1"/>
</dbReference>
<reference evidence="7 8" key="1">
    <citation type="submission" date="2018-08" db="EMBL/GenBank/DDBJ databases">
        <title>Pallidiluteibacterium maritimus gen. nov., sp. nov., isolated from coastal sediment.</title>
        <authorList>
            <person name="Zhou L.Y."/>
        </authorList>
    </citation>
    <scope>NUCLEOTIDE SEQUENCE [LARGE SCALE GENOMIC DNA]</scope>
    <source>
        <strain evidence="7 8">XSD2</strain>
    </source>
</reference>
<evidence type="ECO:0000256" key="3">
    <source>
        <dbReference type="ARBA" id="ARBA00022603"/>
    </source>
</evidence>
<keyword evidence="6" id="KW-0963">Cytoplasm</keyword>
<keyword evidence="4 6" id="KW-0808">Transferase</keyword>
<dbReference type="InterPro" id="IPR023397">
    <property type="entry name" value="SAM-dep_MeTrfase_MraW_recog"/>
</dbReference>
<sequence length="300" mass="33957">MTNVYHIPVLARESIEAMNLGPGSCVVDATFGGGGHSRLILDQLNNGRLFAFDQDEDAAGNAIEDDRLFFIRHNFKYVKNFLRHYDVEEVDVMFADLGVSSHDFDVPERGFSFRFDGALDMRMNREAQTDAATIINEYSEAQLQQLFSLYGEIKNARRLASEVVKARVQKRIDTTTRLKEIAAACAPRAIENKYLAQVFQALRIEVNEEMEALKEFLEASLDLLKPGGRLVIITYHSLEDRLCKNFIKTGNFEGKVEKDFYGNVQTPFVAVNRKVIIPGEEELAANPRSRSAKLRIAERV</sequence>
<evidence type="ECO:0000256" key="2">
    <source>
        <dbReference type="ARBA" id="ARBA00022552"/>
    </source>
</evidence>
<comment type="function">
    <text evidence="6">Specifically methylates the N4 position of cytidine in position 1402 (C1402) of 16S rRNA.</text>
</comment>
<name>A0A399T421_9BACT</name>
<evidence type="ECO:0000256" key="5">
    <source>
        <dbReference type="ARBA" id="ARBA00022691"/>
    </source>
</evidence>
<comment type="caution">
    <text evidence="6">Lacks conserved residue(s) required for the propagation of feature annotation.</text>
</comment>
<keyword evidence="5 6" id="KW-0949">S-adenosyl-L-methionine</keyword>
<dbReference type="Gene3D" id="3.40.50.150">
    <property type="entry name" value="Vaccinia Virus protein VP39"/>
    <property type="match status" value="1"/>
</dbReference>
<dbReference type="EMBL" id="QWGR01000003">
    <property type="protein sequence ID" value="RIJ49522.1"/>
    <property type="molecule type" value="Genomic_DNA"/>
</dbReference>
<dbReference type="RefSeq" id="WP_119437408.1">
    <property type="nucleotide sequence ID" value="NZ_QWGR01000003.1"/>
</dbReference>
<dbReference type="GO" id="GO:0070475">
    <property type="term" value="P:rRNA base methylation"/>
    <property type="evidence" value="ECO:0007669"/>
    <property type="project" value="UniProtKB-UniRule"/>
</dbReference>
<evidence type="ECO:0000256" key="4">
    <source>
        <dbReference type="ARBA" id="ARBA00022679"/>
    </source>
</evidence>
<organism evidence="7 8">
    <name type="scientific">Maribellus luteus</name>
    <dbReference type="NCBI Taxonomy" id="2305463"/>
    <lineage>
        <taxon>Bacteria</taxon>
        <taxon>Pseudomonadati</taxon>
        <taxon>Bacteroidota</taxon>
        <taxon>Bacteroidia</taxon>
        <taxon>Marinilabiliales</taxon>
        <taxon>Prolixibacteraceae</taxon>
        <taxon>Maribellus</taxon>
    </lineage>
</organism>
<dbReference type="SUPFAM" id="SSF53335">
    <property type="entry name" value="S-adenosyl-L-methionine-dependent methyltransferases"/>
    <property type="match status" value="1"/>
</dbReference>
<dbReference type="InterPro" id="IPR029063">
    <property type="entry name" value="SAM-dependent_MTases_sf"/>
</dbReference>
<evidence type="ECO:0000256" key="6">
    <source>
        <dbReference type="HAMAP-Rule" id="MF_01007"/>
    </source>
</evidence>
<feature type="binding site" evidence="6">
    <location>
        <begin position="34"/>
        <end position="36"/>
    </location>
    <ligand>
        <name>S-adenosyl-L-methionine</name>
        <dbReference type="ChEBI" id="CHEBI:59789"/>
    </ligand>
</feature>
<protein>
    <recommendedName>
        <fullName evidence="6">Ribosomal RNA small subunit methyltransferase H</fullName>
        <ecNumber evidence="6">2.1.1.199</ecNumber>
    </recommendedName>
    <alternativeName>
        <fullName evidence="6">16S rRNA m(4)C1402 methyltransferase</fullName>
    </alternativeName>
    <alternativeName>
        <fullName evidence="6">rRNA (cytosine-N(4)-)-methyltransferase RsmH</fullName>
    </alternativeName>
</protein>
<dbReference type="Proteomes" id="UP000265926">
    <property type="component" value="Unassembled WGS sequence"/>
</dbReference>
<gene>
    <name evidence="6 7" type="primary">rsmH</name>
    <name evidence="7" type="ORF">D1614_05695</name>
</gene>
<evidence type="ECO:0000313" key="8">
    <source>
        <dbReference type="Proteomes" id="UP000265926"/>
    </source>
</evidence>
<dbReference type="EC" id="2.1.1.199" evidence="6"/>
<comment type="subcellular location">
    <subcellularLocation>
        <location evidence="6">Cytoplasm</location>
    </subcellularLocation>
</comment>
<comment type="catalytic activity">
    <reaction evidence="6">
        <text>cytidine(1402) in 16S rRNA + S-adenosyl-L-methionine = N(4)-methylcytidine(1402) in 16S rRNA + S-adenosyl-L-homocysteine + H(+)</text>
        <dbReference type="Rhea" id="RHEA:42928"/>
        <dbReference type="Rhea" id="RHEA-COMP:10286"/>
        <dbReference type="Rhea" id="RHEA-COMP:10287"/>
        <dbReference type="ChEBI" id="CHEBI:15378"/>
        <dbReference type="ChEBI" id="CHEBI:57856"/>
        <dbReference type="ChEBI" id="CHEBI:59789"/>
        <dbReference type="ChEBI" id="CHEBI:74506"/>
        <dbReference type="ChEBI" id="CHEBI:82748"/>
        <dbReference type="EC" id="2.1.1.199"/>
    </reaction>
</comment>